<accession>A0ABY7E5S3</accession>
<dbReference type="PANTHER" id="PTHR14894:SF0">
    <property type="entry name" value="CDK5 REGULATORY SUBUNIT-ASSOCIATED PROTEIN 3"/>
    <property type="match status" value="1"/>
</dbReference>
<sequence>AVTVVYSAQTACTTVADCTCNAGEVADCHNDACKCHHGTCDNHCRDFGGCNETEHAHCNKESLPLYQWQPASLIVQEKITAELHTLQENEQIKTLVGNGTETAQLIMRNVTYEIPALKKQISRCQQIQKGDKIKSELSALVKDLPKVYEEVAKEAKRLCSAVTYYHDFSAFLMKGELKNLDCVPLLRFVQEHGNVVTYQWNHGCKPVSIQEADFIIDTRDEEEVAEADVIDWDIGGGGGGGDVAEIDFDISGITLESGGTDEGKIDIEVEEMGEEINWGDLDDPAQPTEESAKDGVAVGEEALTILDNPRTRNLFLDDLMELEAFLVQRLAELHNAGNILATSNLQSAPTSIQVDDKLVETMATDVKNIISRLTSVQIQHLMLIRNSPRYVERVKDSLRQTLTLADKMVFYEKEMVSRRDEAINEERELQPRVQELVKKTKVLQKQMEGEISKKYKGRPVNIMGEINTI</sequence>
<dbReference type="PANTHER" id="PTHR14894">
    <property type="entry name" value="CDK5 REGULATORY SUBUNIT-ASSOCIATED PROTEIN 3"/>
    <property type="match status" value="1"/>
</dbReference>
<dbReference type="EMBL" id="CP111016">
    <property type="protein sequence ID" value="WAR04148.1"/>
    <property type="molecule type" value="Genomic_DNA"/>
</dbReference>
<reference evidence="2" key="1">
    <citation type="submission" date="2022-11" db="EMBL/GenBank/DDBJ databases">
        <title>Centuries of genome instability and evolution in soft-shell clam transmissible cancer (bioRxiv).</title>
        <authorList>
            <person name="Hart S.F.M."/>
            <person name="Yonemitsu M.A."/>
            <person name="Giersch R.M."/>
            <person name="Beal B.F."/>
            <person name="Arriagada G."/>
            <person name="Davis B.W."/>
            <person name="Ostrander E.A."/>
            <person name="Goff S.P."/>
            <person name="Metzger M.J."/>
        </authorList>
    </citation>
    <scope>NUCLEOTIDE SEQUENCE</scope>
    <source>
        <strain evidence="2">MELC-2E11</strain>
        <tissue evidence="2">Siphon/mantle</tissue>
    </source>
</reference>
<keyword evidence="3" id="KW-1185">Reference proteome</keyword>
<comment type="similarity">
    <text evidence="1">Belongs to the CDK5RAP3 family.</text>
</comment>
<proteinExistence type="inferred from homology"/>
<dbReference type="InterPro" id="IPR008491">
    <property type="entry name" value="CDK5RAP3"/>
</dbReference>
<evidence type="ECO:0000313" key="2">
    <source>
        <dbReference type="EMBL" id="WAR04148.1"/>
    </source>
</evidence>
<organism evidence="2 3">
    <name type="scientific">Mya arenaria</name>
    <name type="common">Soft-shell clam</name>
    <dbReference type="NCBI Taxonomy" id="6604"/>
    <lineage>
        <taxon>Eukaryota</taxon>
        <taxon>Metazoa</taxon>
        <taxon>Spiralia</taxon>
        <taxon>Lophotrochozoa</taxon>
        <taxon>Mollusca</taxon>
        <taxon>Bivalvia</taxon>
        <taxon>Autobranchia</taxon>
        <taxon>Heteroconchia</taxon>
        <taxon>Euheterodonta</taxon>
        <taxon>Imparidentia</taxon>
        <taxon>Neoheterodontei</taxon>
        <taxon>Myida</taxon>
        <taxon>Myoidea</taxon>
        <taxon>Myidae</taxon>
        <taxon>Mya</taxon>
    </lineage>
</organism>
<evidence type="ECO:0000313" key="3">
    <source>
        <dbReference type="Proteomes" id="UP001164746"/>
    </source>
</evidence>
<dbReference type="Proteomes" id="UP001164746">
    <property type="component" value="Chromosome 5"/>
</dbReference>
<protein>
    <submittedName>
        <fullName evidence="2">CK5P3-like protein</fullName>
    </submittedName>
</protein>
<name>A0ABY7E5S3_MYAAR</name>
<dbReference type="Pfam" id="PF05600">
    <property type="entry name" value="CDK5RAP3"/>
    <property type="match status" value="2"/>
</dbReference>
<feature type="non-terminal residue" evidence="2">
    <location>
        <position position="1"/>
    </location>
</feature>
<evidence type="ECO:0000256" key="1">
    <source>
        <dbReference type="ARBA" id="ARBA00007478"/>
    </source>
</evidence>
<gene>
    <name evidence="2" type="ORF">MAR_019517</name>
</gene>